<evidence type="ECO:0000256" key="2">
    <source>
        <dbReference type="SAM" id="Phobius"/>
    </source>
</evidence>
<feature type="region of interest" description="Disordered" evidence="1">
    <location>
        <begin position="373"/>
        <end position="403"/>
    </location>
</feature>
<evidence type="ECO:0000313" key="3">
    <source>
        <dbReference type="EMBL" id="KAF5348906.1"/>
    </source>
</evidence>
<feature type="transmembrane region" description="Helical" evidence="2">
    <location>
        <begin position="152"/>
        <end position="170"/>
    </location>
</feature>
<dbReference type="OrthoDB" id="2997720at2759"/>
<reference evidence="3 4" key="1">
    <citation type="journal article" date="2020" name="ISME J.">
        <title>Uncovering the hidden diversity of litter-decomposition mechanisms in mushroom-forming fungi.</title>
        <authorList>
            <person name="Floudas D."/>
            <person name="Bentzer J."/>
            <person name="Ahren D."/>
            <person name="Johansson T."/>
            <person name="Persson P."/>
            <person name="Tunlid A."/>
        </authorList>
    </citation>
    <scope>NUCLEOTIDE SEQUENCE [LARGE SCALE GENOMIC DNA]</scope>
    <source>
        <strain evidence="3 4">CBS 146.42</strain>
    </source>
</reference>
<keyword evidence="4" id="KW-1185">Reference proteome</keyword>
<keyword evidence="2" id="KW-0472">Membrane</keyword>
<organism evidence="3 4">
    <name type="scientific">Leucocoprinus leucothites</name>
    <dbReference type="NCBI Taxonomy" id="201217"/>
    <lineage>
        <taxon>Eukaryota</taxon>
        <taxon>Fungi</taxon>
        <taxon>Dikarya</taxon>
        <taxon>Basidiomycota</taxon>
        <taxon>Agaricomycotina</taxon>
        <taxon>Agaricomycetes</taxon>
        <taxon>Agaricomycetidae</taxon>
        <taxon>Agaricales</taxon>
        <taxon>Agaricineae</taxon>
        <taxon>Agaricaceae</taxon>
        <taxon>Leucocoprinus</taxon>
    </lineage>
</organism>
<evidence type="ECO:0000313" key="4">
    <source>
        <dbReference type="Proteomes" id="UP000559027"/>
    </source>
</evidence>
<evidence type="ECO:0000256" key="1">
    <source>
        <dbReference type="SAM" id="MobiDB-lite"/>
    </source>
</evidence>
<sequence>MGIAKDLDEMRDKVNLTQSPLNYVEVAATMMPKRMVGLKHMLRPACRFLPMPVSLGWQENPVDDDYPQRLLVNDLRLTDIDSGATRTVIAPWMHALYTMTHEELPNGVMEVKLEEAQFTSTFTWQHLAVICVIFTQAVLGFWATAHHQFREGALILLGIFLQFMEGYYAWKFPTYRPPRSVARARNYVLHKGMTTTHFLLISHHPNQSRPANDTPYLSLEDAAVPMRVLRKGYRRIFETTFRASLQLGNMALRLGGVLSSANGLLVPLTFFFGTIASEIIMMIRTPLPQISSMEPLETAERRMSILDMVTAICQKTGCISIGFVEAALPDPDGTHVDFQWLSKILESENTLAAGVHPRHQTANDVFRQALQRRTQAQRVSDSPPPPVTRVMSNTWGAYSVPDD</sequence>
<name>A0A8H5CVN8_9AGAR</name>
<proteinExistence type="predicted"/>
<gene>
    <name evidence="3" type="ORF">D9756_009811</name>
</gene>
<dbReference type="AlphaFoldDB" id="A0A8H5CVN8"/>
<dbReference type="Proteomes" id="UP000559027">
    <property type="component" value="Unassembled WGS sequence"/>
</dbReference>
<keyword evidence="2" id="KW-1133">Transmembrane helix</keyword>
<feature type="transmembrane region" description="Helical" evidence="2">
    <location>
        <begin position="264"/>
        <end position="283"/>
    </location>
</feature>
<accession>A0A8H5CVN8</accession>
<feature type="transmembrane region" description="Helical" evidence="2">
    <location>
        <begin position="124"/>
        <end position="145"/>
    </location>
</feature>
<comment type="caution">
    <text evidence="3">The sequence shown here is derived from an EMBL/GenBank/DDBJ whole genome shotgun (WGS) entry which is preliminary data.</text>
</comment>
<keyword evidence="2" id="KW-0812">Transmembrane</keyword>
<protein>
    <submittedName>
        <fullName evidence="3">Uncharacterized protein</fullName>
    </submittedName>
</protein>
<dbReference type="EMBL" id="JAACJO010000018">
    <property type="protein sequence ID" value="KAF5348906.1"/>
    <property type="molecule type" value="Genomic_DNA"/>
</dbReference>